<dbReference type="Proteomes" id="UP000595894">
    <property type="component" value="Chromosome"/>
</dbReference>
<dbReference type="KEGG" id="sari:H5J25_05660"/>
<dbReference type="AlphaFoldDB" id="A0A974S5K8"/>
<protein>
    <submittedName>
        <fullName evidence="1">Uncharacterized protein</fullName>
    </submittedName>
</protein>
<name>A0A974S5K8_9SPHN</name>
<keyword evidence="2" id="KW-1185">Reference proteome</keyword>
<gene>
    <name evidence="1" type="ORF">H5J25_05660</name>
</gene>
<evidence type="ECO:0000313" key="2">
    <source>
        <dbReference type="Proteomes" id="UP000595894"/>
    </source>
</evidence>
<dbReference type="EMBL" id="CP061035">
    <property type="protein sequence ID" value="QQV78190.1"/>
    <property type="molecule type" value="Genomic_DNA"/>
</dbReference>
<sequence length="116" mass="12784">MAKADRLEQLDLRREAEEQEYRALLITALEDCARGRWGLFGHTRDKQMAARVAPVLTELDDLAGSIDKMRGQLGIEPFALHPAFLASRGRADASAVGEPKQAKAWLERLAAQGSPD</sequence>
<evidence type="ECO:0000313" key="1">
    <source>
        <dbReference type="EMBL" id="QQV78190.1"/>
    </source>
</evidence>
<organism evidence="1 2">
    <name type="scientific">Sphingomonas aliaeris</name>
    <dbReference type="NCBI Taxonomy" id="2759526"/>
    <lineage>
        <taxon>Bacteria</taxon>
        <taxon>Pseudomonadati</taxon>
        <taxon>Pseudomonadota</taxon>
        <taxon>Alphaproteobacteria</taxon>
        <taxon>Sphingomonadales</taxon>
        <taxon>Sphingomonadaceae</taxon>
        <taxon>Sphingomonas</taxon>
    </lineage>
</organism>
<reference evidence="2" key="1">
    <citation type="submission" date="2020-09" db="EMBL/GenBank/DDBJ databases">
        <title>Sphingomonas sp., a new species isolated from pork steak.</title>
        <authorList>
            <person name="Heidler von Heilborn D."/>
        </authorList>
    </citation>
    <scope>NUCLEOTIDE SEQUENCE [LARGE SCALE GENOMIC DNA]</scope>
</reference>
<accession>A0A974S5K8</accession>
<dbReference type="RefSeq" id="WP_202095121.1">
    <property type="nucleotide sequence ID" value="NZ_CP061035.1"/>
</dbReference>
<proteinExistence type="predicted"/>